<feature type="transmembrane region" description="Helical" evidence="1">
    <location>
        <begin position="9"/>
        <end position="27"/>
    </location>
</feature>
<dbReference type="OrthoDB" id="9806357at2"/>
<organism evidence="2 3">
    <name type="scientific">Novipirellula galeiformis</name>
    <dbReference type="NCBI Taxonomy" id="2528004"/>
    <lineage>
        <taxon>Bacteria</taxon>
        <taxon>Pseudomonadati</taxon>
        <taxon>Planctomycetota</taxon>
        <taxon>Planctomycetia</taxon>
        <taxon>Pirellulales</taxon>
        <taxon>Pirellulaceae</taxon>
        <taxon>Novipirellula</taxon>
    </lineage>
</organism>
<protein>
    <recommendedName>
        <fullName evidence="4">DUF3179 domain-containing protein</fullName>
    </recommendedName>
</protein>
<dbReference type="AlphaFoldDB" id="A0A5C6CNI7"/>
<dbReference type="Proteomes" id="UP000316304">
    <property type="component" value="Unassembled WGS sequence"/>
</dbReference>
<dbReference type="Pfam" id="PF11376">
    <property type="entry name" value="DUF3179"/>
    <property type="match status" value="1"/>
</dbReference>
<keyword evidence="3" id="KW-1185">Reference proteome</keyword>
<keyword evidence="1" id="KW-0812">Transmembrane</keyword>
<evidence type="ECO:0000256" key="1">
    <source>
        <dbReference type="SAM" id="Phobius"/>
    </source>
</evidence>
<reference evidence="2 3" key="1">
    <citation type="submission" date="2019-02" db="EMBL/GenBank/DDBJ databases">
        <title>Deep-cultivation of Planctomycetes and their phenomic and genomic characterization uncovers novel biology.</title>
        <authorList>
            <person name="Wiegand S."/>
            <person name="Jogler M."/>
            <person name="Boedeker C."/>
            <person name="Pinto D."/>
            <person name="Vollmers J."/>
            <person name="Rivas-Marin E."/>
            <person name="Kohn T."/>
            <person name="Peeters S.H."/>
            <person name="Heuer A."/>
            <person name="Rast P."/>
            <person name="Oberbeckmann S."/>
            <person name="Bunk B."/>
            <person name="Jeske O."/>
            <person name="Meyerdierks A."/>
            <person name="Storesund J.E."/>
            <person name="Kallscheuer N."/>
            <person name="Luecker S."/>
            <person name="Lage O.M."/>
            <person name="Pohl T."/>
            <person name="Merkel B.J."/>
            <person name="Hornburger P."/>
            <person name="Mueller R.-W."/>
            <person name="Bruemmer F."/>
            <person name="Labrenz M."/>
            <person name="Spormann A.M."/>
            <person name="Op Den Camp H."/>
            <person name="Overmann J."/>
            <person name="Amann R."/>
            <person name="Jetten M.S.M."/>
            <person name="Mascher T."/>
            <person name="Medema M.H."/>
            <person name="Devos D.P."/>
            <person name="Kaster A.-K."/>
            <person name="Ovreas L."/>
            <person name="Rohde M."/>
            <person name="Galperin M.Y."/>
            <person name="Jogler C."/>
        </authorList>
    </citation>
    <scope>NUCLEOTIDE SEQUENCE [LARGE SCALE GENOMIC DNA]</scope>
    <source>
        <strain evidence="2 3">Pla52o</strain>
    </source>
</reference>
<evidence type="ECO:0000313" key="2">
    <source>
        <dbReference type="EMBL" id="TWU24319.1"/>
    </source>
</evidence>
<keyword evidence="1" id="KW-0472">Membrane</keyword>
<gene>
    <name evidence="2" type="ORF">Pla52o_22460</name>
</gene>
<evidence type="ECO:0000313" key="3">
    <source>
        <dbReference type="Proteomes" id="UP000316304"/>
    </source>
</evidence>
<accession>A0A5C6CNI7</accession>
<comment type="caution">
    <text evidence="2">The sequence shown here is derived from an EMBL/GenBank/DDBJ whole genome shotgun (WGS) entry which is preliminary data.</text>
</comment>
<evidence type="ECO:0008006" key="4">
    <source>
        <dbReference type="Google" id="ProtNLM"/>
    </source>
</evidence>
<name>A0A5C6CNI7_9BACT</name>
<sequence>MNLVLKNRLYWAGAFVVSSLAFAIWSINHSLRDAAAPPNQNSVPLTQIQGPLGPAFDLRGLTVPAAEIQSGGPPKDGIPALTNPAMVTGGNATYLRPSDRVIGVFADSQARAYPLRILNYHEIVNDRIGQLPIAVTYCPLCDSAAVFDRRTPLGEREFGVSGLLYNSNVLMYDRGGQSESLWSQVKTQGISGPAADKSLRAVPLELTTWKDWLTRYPNTQVLSEQTGHRRDYGRSPYAGYFTNPQLMFPVQPVSNALPTKTPVLGVWTDDGTARAYPLSAFGNADSTLQDTVGGKNVTIAFHREANRLRVVEADEGLHWMYSLWFAWYAFHPDTSISSSP</sequence>
<proteinExistence type="predicted"/>
<keyword evidence="1" id="KW-1133">Transmembrane helix</keyword>
<dbReference type="InterPro" id="IPR021516">
    <property type="entry name" value="DUF3179"/>
</dbReference>
<dbReference type="EMBL" id="SJPT01000003">
    <property type="protein sequence ID" value="TWU24319.1"/>
    <property type="molecule type" value="Genomic_DNA"/>
</dbReference>
<dbReference type="RefSeq" id="WP_146594518.1">
    <property type="nucleotide sequence ID" value="NZ_SJPT01000003.1"/>
</dbReference>